<dbReference type="EMBL" id="RKHL01000001">
    <property type="protein sequence ID" value="ROR83010.1"/>
    <property type="molecule type" value="Genomic_DNA"/>
</dbReference>
<keyword evidence="2" id="KW-1185">Reference proteome</keyword>
<dbReference type="AlphaFoldDB" id="A0A3N2C6G4"/>
<evidence type="ECO:0000313" key="1">
    <source>
        <dbReference type="EMBL" id="ROR83010.1"/>
    </source>
</evidence>
<sequence>MGLLALTACTASEPAPAPSRTPPVFENEEQALAAVTETYQEFLDISNTILVEGGVDVDRINAIVGGQLVDAEHENLTELSTQGLSLTGAPTLVSMQLQEWYPQPDAAGVIALARACMDLTAVQVLDGDGNSVVETDRPSTRTWSIAIGPGNEGQQRFVLTSRDFLSEGSSCEN</sequence>
<proteinExistence type="predicted"/>
<gene>
    <name evidence="1" type="ORF">EDD42_3112</name>
</gene>
<protein>
    <submittedName>
        <fullName evidence="1">Uncharacterized protein</fullName>
    </submittedName>
</protein>
<reference evidence="1 2" key="1">
    <citation type="submission" date="2018-11" db="EMBL/GenBank/DDBJ databases">
        <title>Sequencing the genomes of 1000 actinobacteria strains.</title>
        <authorList>
            <person name="Klenk H.-P."/>
        </authorList>
    </citation>
    <scope>NUCLEOTIDE SEQUENCE [LARGE SCALE GENOMIC DNA]</scope>
    <source>
        <strain evidence="1 2">DSM 14012</strain>
    </source>
</reference>
<organism evidence="1 2">
    <name type="scientific">Plantibacter flavus</name>
    <dbReference type="NCBI Taxonomy" id="150123"/>
    <lineage>
        <taxon>Bacteria</taxon>
        <taxon>Bacillati</taxon>
        <taxon>Actinomycetota</taxon>
        <taxon>Actinomycetes</taxon>
        <taxon>Micrococcales</taxon>
        <taxon>Microbacteriaceae</taxon>
        <taxon>Plantibacter</taxon>
    </lineage>
</organism>
<evidence type="ECO:0000313" key="2">
    <source>
        <dbReference type="Proteomes" id="UP000266915"/>
    </source>
</evidence>
<dbReference type="Proteomes" id="UP000266915">
    <property type="component" value="Unassembled WGS sequence"/>
</dbReference>
<comment type="caution">
    <text evidence="1">The sequence shown here is derived from an EMBL/GenBank/DDBJ whole genome shotgun (WGS) entry which is preliminary data.</text>
</comment>
<accession>A0A3N2C6G4</accession>
<name>A0A3N2C6G4_9MICO</name>